<organism evidence="1 2">
    <name type="scientific">Vibrio harveyi</name>
    <name type="common">Beneckea harveyi</name>
    <dbReference type="NCBI Taxonomy" id="669"/>
    <lineage>
        <taxon>Bacteria</taxon>
        <taxon>Pseudomonadati</taxon>
        <taxon>Pseudomonadota</taxon>
        <taxon>Gammaproteobacteria</taxon>
        <taxon>Vibrionales</taxon>
        <taxon>Vibrionaceae</taxon>
        <taxon>Vibrio</taxon>
    </lineage>
</organism>
<proteinExistence type="predicted"/>
<reference evidence="1 2" key="1">
    <citation type="submission" date="2012-10" db="EMBL/GenBank/DDBJ databases">
        <title>Genome sequence of Vibrio Cholerae HENC-02.</title>
        <authorList>
            <person name="Eppinger M."/>
            <person name="Hasan N.A."/>
            <person name="Sengamalay N."/>
            <person name="Hine E."/>
            <person name="Su Q."/>
            <person name="Daugherty S.C."/>
            <person name="Young S."/>
            <person name="Sadzewicz L."/>
            <person name="Tallon L."/>
            <person name="Cebula T.A."/>
            <person name="Ravel J."/>
            <person name="Colwell R.R."/>
        </authorList>
    </citation>
    <scope>NUCLEOTIDE SEQUENCE [LARGE SCALE GENOMIC DNA]</scope>
    <source>
        <strain evidence="1 2">HENC-02</strain>
    </source>
</reference>
<protein>
    <submittedName>
        <fullName evidence="1">Uncharacterized protein</fullName>
    </submittedName>
</protein>
<dbReference type="AlphaFoldDB" id="A0A454CSD1"/>
<gene>
    <name evidence="1" type="ORF">VCHENC02_4898</name>
</gene>
<dbReference type="EMBL" id="AJSR01002158">
    <property type="protein sequence ID" value="EKM29283.1"/>
    <property type="molecule type" value="Genomic_DNA"/>
</dbReference>
<accession>A0A454CSD1</accession>
<feature type="non-terminal residue" evidence="1">
    <location>
        <position position="25"/>
    </location>
</feature>
<evidence type="ECO:0000313" key="1">
    <source>
        <dbReference type="EMBL" id="EKM29283.1"/>
    </source>
</evidence>
<dbReference type="Proteomes" id="UP000008367">
    <property type="component" value="Unassembled WGS sequence"/>
</dbReference>
<sequence>MPLAHCWLSDNRIPPCLRKSWLSFG</sequence>
<evidence type="ECO:0000313" key="2">
    <source>
        <dbReference type="Proteomes" id="UP000008367"/>
    </source>
</evidence>
<comment type="caution">
    <text evidence="1">The sequence shown here is derived from an EMBL/GenBank/DDBJ whole genome shotgun (WGS) entry which is preliminary data.</text>
</comment>
<name>A0A454CSD1_VIBHA</name>